<protein>
    <recommendedName>
        <fullName evidence="1">Tubulin polyglutamylase complex subunit 1-like C-terminal domain-containing protein</fullName>
    </recommendedName>
</protein>
<sequence>MLYASRYVFRSGVFTSCVLLDYVKLAELLFQSLDVQQSGKANKSLCDVVVEQLNTSLGSTRTDARRILESGYNLGVDGLYLALERVKKFG</sequence>
<dbReference type="InterPro" id="IPR057632">
    <property type="entry name" value="TPGS1_C"/>
</dbReference>
<accession>A0A9D4DIM1</accession>
<feature type="domain" description="Tubulin polyglutamylase complex subunit 1-like C-terminal" evidence="1">
    <location>
        <begin position="8"/>
        <end position="86"/>
    </location>
</feature>
<dbReference type="Pfam" id="PF24480">
    <property type="entry name" value="TPGS1_C"/>
    <property type="match status" value="1"/>
</dbReference>
<evidence type="ECO:0000313" key="2">
    <source>
        <dbReference type="EMBL" id="KAH3749476.1"/>
    </source>
</evidence>
<name>A0A9D4DIM1_DREPO</name>
<keyword evidence="3" id="KW-1185">Reference proteome</keyword>
<dbReference type="PANTHER" id="PTHR31932">
    <property type="entry name" value="TUBULIN POLYGLUTAMYLASE COMPLEX SUBUNIT 1"/>
    <property type="match status" value="1"/>
</dbReference>
<dbReference type="GO" id="GO:0008017">
    <property type="term" value="F:microtubule binding"/>
    <property type="evidence" value="ECO:0007669"/>
    <property type="project" value="TreeGrafter"/>
</dbReference>
<reference evidence="2" key="1">
    <citation type="journal article" date="2019" name="bioRxiv">
        <title>The Genome of the Zebra Mussel, Dreissena polymorpha: A Resource for Invasive Species Research.</title>
        <authorList>
            <person name="McCartney M.A."/>
            <person name="Auch B."/>
            <person name="Kono T."/>
            <person name="Mallez S."/>
            <person name="Zhang Y."/>
            <person name="Obille A."/>
            <person name="Becker A."/>
            <person name="Abrahante J.E."/>
            <person name="Garbe J."/>
            <person name="Badalamenti J.P."/>
            <person name="Herman A."/>
            <person name="Mangelson H."/>
            <person name="Liachko I."/>
            <person name="Sullivan S."/>
            <person name="Sone E.D."/>
            <person name="Koren S."/>
            <person name="Silverstein K.A.T."/>
            <person name="Beckman K.B."/>
            <person name="Gohl D.M."/>
        </authorList>
    </citation>
    <scope>NUCLEOTIDE SEQUENCE</scope>
    <source>
        <strain evidence="2">Duluth1</strain>
        <tissue evidence="2">Whole animal</tissue>
    </source>
</reference>
<comment type="caution">
    <text evidence="2">The sequence shown here is derived from an EMBL/GenBank/DDBJ whole genome shotgun (WGS) entry which is preliminary data.</text>
</comment>
<proteinExistence type="predicted"/>
<gene>
    <name evidence="2" type="ORF">DPMN_183974</name>
</gene>
<dbReference type="PANTHER" id="PTHR31932:SF2">
    <property type="entry name" value="TUBULIN POLYGLUTAMYLASE COMPLEX SUBUNIT 1"/>
    <property type="match status" value="1"/>
</dbReference>
<dbReference type="InterPro" id="IPR039235">
    <property type="entry name" value="TPGS1"/>
</dbReference>
<evidence type="ECO:0000259" key="1">
    <source>
        <dbReference type="Pfam" id="PF24480"/>
    </source>
</evidence>
<reference evidence="2" key="2">
    <citation type="submission" date="2020-11" db="EMBL/GenBank/DDBJ databases">
        <authorList>
            <person name="McCartney M.A."/>
            <person name="Auch B."/>
            <person name="Kono T."/>
            <person name="Mallez S."/>
            <person name="Becker A."/>
            <person name="Gohl D.M."/>
            <person name="Silverstein K.A.T."/>
            <person name="Koren S."/>
            <person name="Bechman K.B."/>
            <person name="Herman A."/>
            <person name="Abrahante J.E."/>
            <person name="Garbe J."/>
        </authorList>
    </citation>
    <scope>NUCLEOTIDE SEQUENCE</scope>
    <source>
        <strain evidence="2">Duluth1</strain>
        <tissue evidence="2">Whole animal</tissue>
    </source>
</reference>
<dbReference type="Proteomes" id="UP000828390">
    <property type="component" value="Unassembled WGS sequence"/>
</dbReference>
<dbReference type="AlphaFoldDB" id="A0A9D4DIM1"/>
<organism evidence="2 3">
    <name type="scientific">Dreissena polymorpha</name>
    <name type="common">Zebra mussel</name>
    <name type="synonym">Mytilus polymorpha</name>
    <dbReference type="NCBI Taxonomy" id="45954"/>
    <lineage>
        <taxon>Eukaryota</taxon>
        <taxon>Metazoa</taxon>
        <taxon>Spiralia</taxon>
        <taxon>Lophotrochozoa</taxon>
        <taxon>Mollusca</taxon>
        <taxon>Bivalvia</taxon>
        <taxon>Autobranchia</taxon>
        <taxon>Heteroconchia</taxon>
        <taxon>Euheterodonta</taxon>
        <taxon>Imparidentia</taxon>
        <taxon>Neoheterodontei</taxon>
        <taxon>Myida</taxon>
        <taxon>Dreissenoidea</taxon>
        <taxon>Dreissenidae</taxon>
        <taxon>Dreissena</taxon>
    </lineage>
</organism>
<dbReference type="EMBL" id="JAIWYP010000010">
    <property type="protein sequence ID" value="KAH3749476.1"/>
    <property type="molecule type" value="Genomic_DNA"/>
</dbReference>
<evidence type="ECO:0000313" key="3">
    <source>
        <dbReference type="Proteomes" id="UP000828390"/>
    </source>
</evidence>